<proteinExistence type="predicted"/>
<evidence type="ECO:0000313" key="1">
    <source>
        <dbReference type="EMBL" id="EKD24639.1"/>
    </source>
</evidence>
<gene>
    <name evidence="1" type="ORF">ACD_80C00180G0013</name>
</gene>
<reference evidence="1" key="1">
    <citation type="journal article" date="2012" name="Science">
        <title>Fermentation, hydrogen, and sulfur metabolism in multiple uncultivated bacterial phyla.</title>
        <authorList>
            <person name="Wrighton K.C."/>
            <person name="Thomas B.C."/>
            <person name="Sharon I."/>
            <person name="Miller C.S."/>
            <person name="Castelle C.J."/>
            <person name="VerBerkmoes N.C."/>
            <person name="Wilkins M.J."/>
            <person name="Hettich R.L."/>
            <person name="Lipton M.S."/>
            <person name="Williams K.H."/>
            <person name="Long P.E."/>
            <person name="Banfield J.F."/>
        </authorList>
    </citation>
    <scope>NUCLEOTIDE SEQUENCE [LARGE SCALE GENOMIC DNA]</scope>
</reference>
<dbReference type="AlphaFoldDB" id="K1YH57"/>
<accession>K1YH57</accession>
<organism evidence="1">
    <name type="scientific">uncultured bacterium</name>
    <name type="common">gcode 4</name>
    <dbReference type="NCBI Taxonomy" id="1234023"/>
    <lineage>
        <taxon>Bacteria</taxon>
        <taxon>environmental samples</taxon>
    </lineage>
</organism>
<sequence length="94" mass="11330">MISRLSEASKYLQEKINDLSKDKVMPEVIDTILEERFMEKIEPLLTQEDLKMIRDNEDDEKFAENYMIHKVRNYQTLLEETVKEIVTEYITEQE</sequence>
<dbReference type="EMBL" id="AMFJ01036187">
    <property type="protein sequence ID" value="EKD24639.1"/>
    <property type="molecule type" value="Genomic_DNA"/>
</dbReference>
<protein>
    <submittedName>
        <fullName evidence="1">Uncharacterized protein</fullName>
    </submittedName>
</protein>
<name>K1YH57_9BACT</name>
<comment type="caution">
    <text evidence="1">The sequence shown here is derived from an EMBL/GenBank/DDBJ whole genome shotgun (WGS) entry which is preliminary data.</text>
</comment>